<dbReference type="SUPFAM" id="SSF51735">
    <property type="entry name" value="NAD(P)-binding Rossmann-fold domains"/>
    <property type="match status" value="1"/>
</dbReference>
<evidence type="ECO:0000256" key="1">
    <source>
        <dbReference type="ARBA" id="ARBA00008331"/>
    </source>
</evidence>
<dbReference type="PANTHER" id="PTHR31873:SF6">
    <property type="entry name" value="ASPARTATE DEHYDROGENASE DOMAIN-CONTAINING PROTEIN"/>
    <property type="match status" value="1"/>
</dbReference>
<dbReference type="EMBL" id="JAINVV010000008">
    <property type="protein sequence ID" value="MBY8823885.1"/>
    <property type="molecule type" value="Genomic_DNA"/>
</dbReference>
<keyword evidence="5" id="KW-1185">Reference proteome</keyword>
<accession>A0ABS7PRC6</accession>
<dbReference type="Gene3D" id="3.30.360.10">
    <property type="entry name" value="Dihydrodipicolinate Reductase, domain 2"/>
    <property type="match status" value="1"/>
</dbReference>
<proteinExistence type="inferred from homology"/>
<dbReference type="Proteomes" id="UP000706039">
    <property type="component" value="Unassembled WGS sequence"/>
</dbReference>
<dbReference type="Pfam" id="PF01958">
    <property type="entry name" value="Asp_DH_C"/>
    <property type="match status" value="1"/>
</dbReference>
<dbReference type="RefSeq" id="WP_222990994.1">
    <property type="nucleotide sequence ID" value="NZ_JAINVV010000008.1"/>
</dbReference>
<evidence type="ECO:0000313" key="5">
    <source>
        <dbReference type="Proteomes" id="UP000706039"/>
    </source>
</evidence>
<dbReference type="InterPro" id="IPR036291">
    <property type="entry name" value="NAD(P)-bd_dom_sf"/>
</dbReference>
<organism evidence="4 5">
    <name type="scientific">Sphingomonas colocasiae</name>
    <dbReference type="NCBI Taxonomy" id="1848973"/>
    <lineage>
        <taxon>Bacteria</taxon>
        <taxon>Pseudomonadati</taxon>
        <taxon>Pseudomonadota</taxon>
        <taxon>Alphaproteobacteria</taxon>
        <taxon>Sphingomonadales</taxon>
        <taxon>Sphingomonadaceae</taxon>
        <taxon>Sphingomonas</taxon>
    </lineage>
</organism>
<feature type="domain" description="Aspartate dehydrogenase" evidence="2">
    <location>
        <begin position="154"/>
        <end position="216"/>
    </location>
</feature>
<comment type="caution">
    <text evidence="4">The sequence shown here is derived from an EMBL/GenBank/DDBJ whole genome shotgun (WGS) entry which is preliminary data.</text>
</comment>
<gene>
    <name evidence="4" type="ORF">K7G82_16390</name>
</gene>
<name>A0ABS7PRC6_9SPHN</name>
<comment type="similarity">
    <text evidence="1">Belongs to the L-aspartate dehydrogenase family.</text>
</comment>
<evidence type="ECO:0000259" key="3">
    <source>
        <dbReference type="Pfam" id="PF03447"/>
    </source>
</evidence>
<feature type="domain" description="Aspartate/homoserine dehydrogenase NAD-binding" evidence="3">
    <location>
        <begin position="7"/>
        <end position="114"/>
    </location>
</feature>
<dbReference type="PANTHER" id="PTHR31873">
    <property type="entry name" value="L-ASPARTATE DEHYDROGENASE-RELATED"/>
    <property type="match status" value="1"/>
</dbReference>
<dbReference type="InterPro" id="IPR005106">
    <property type="entry name" value="Asp/hSer_DH_NAD-bd"/>
</dbReference>
<dbReference type="Pfam" id="PF03447">
    <property type="entry name" value="NAD_binding_3"/>
    <property type="match status" value="1"/>
</dbReference>
<reference evidence="4 5" key="1">
    <citation type="submission" date="2021-08" db="EMBL/GenBank/DDBJ databases">
        <authorList>
            <person name="Tuo L."/>
        </authorList>
    </citation>
    <scope>NUCLEOTIDE SEQUENCE [LARGE SCALE GENOMIC DNA]</scope>
    <source>
        <strain evidence="4 5">JCM 31229</strain>
    </source>
</reference>
<dbReference type="InterPro" id="IPR002811">
    <property type="entry name" value="Asp_DH"/>
</dbReference>
<evidence type="ECO:0000313" key="4">
    <source>
        <dbReference type="EMBL" id="MBY8823885.1"/>
    </source>
</evidence>
<evidence type="ECO:0000259" key="2">
    <source>
        <dbReference type="Pfam" id="PF01958"/>
    </source>
</evidence>
<protein>
    <submittedName>
        <fullName evidence="4">DUF108 domain-containing protein</fullName>
    </submittedName>
</protein>
<sequence>MRIGLIGFGFIGSEIHRRIARGDGPLELAFVHSRSPARLAGVDPALILDDLADAHRFAPDLIVEIAGPRVTVDHGEALLAIADYMPLSLTALADDDLRARLIDRAGATGHSLFVAHGALVGADSLLEWRAMWDHVSICFRKPPRSLGPAAAEIDRETVIFDGSVRRIARQFPHNVNAMVACALATTGLDACHARLVADPALDRLELLIEAKGKDGSRLRIERSQPAIGVSGSEMAEAVHRSILRAAGFAGAIEFV</sequence>
<dbReference type="Gene3D" id="3.40.50.720">
    <property type="entry name" value="NAD(P)-binding Rossmann-like Domain"/>
    <property type="match status" value="1"/>
</dbReference>
<dbReference type="SUPFAM" id="SSF55347">
    <property type="entry name" value="Glyceraldehyde-3-phosphate dehydrogenase-like, C-terminal domain"/>
    <property type="match status" value="1"/>
</dbReference>